<dbReference type="GO" id="GO:0005524">
    <property type="term" value="F:ATP binding"/>
    <property type="evidence" value="ECO:0007669"/>
    <property type="project" value="UniProtKB-KW"/>
</dbReference>
<dbReference type="Gene3D" id="2.60.200.20">
    <property type="match status" value="1"/>
</dbReference>
<dbReference type="PROSITE" id="PS50006">
    <property type="entry name" value="FHA_DOMAIN"/>
    <property type="match status" value="1"/>
</dbReference>
<proteinExistence type="predicted"/>
<dbReference type="Proteomes" id="UP000018837">
    <property type="component" value="Unassembled WGS sequence"/>
</dbReference>
<evidence type="ECO:0000313" key="3">
    <source>
        <dbReference type="EMBL" id="ETK02618.1"/>
    </source>
</evidence>
<evidence type="ECO:0000313" key="4">
    <source>
        <dbReference type="Proteomes" id="UP000018837"/>
    </source>
</evidence>
<dbReference type="PATRIC" id="fig|1411148.3.peg.423"/>
<evidence type="ECO:0000259" key="2">
    <source>
        <dbReference type="PROSITE" id="PS50006"/>
    </source>
</evidence>
<dbReference type="EMBL" id="AYUF01000316">
    <property type="protein sequence ID" value="ETK02618.1"/>
    <property type="molecule type" value="Genomic_DNA"/>
</dbReference>
<feature type="domain" description="FHA" evidence="2">
    <location>
        <begin position="6"/>
        <end position="58"/>
    </location>
</feature>
<dbReference type="SMART" id="SM00240">
    <property type="entry name" value="FHA"/>
    <property type="match status" value="1"/>
</dbReference>
<dbReference type="CDD" id="cd00060">
    <property type="entry name" value="FHA"/>
    <property type="match status" value="1"/>
</dbReference>
<keyword evidence="3" id="KW-0547">Nucleotide-binding</keyword>
<protein>
    <submittedName>
        <fullName evidence="3">ABC transporter ATP-binding protein</fullName>
    </submittedName>
</protein>
<feature type="transmembrane region" description="Helical" evidence="1">
    <location>
        <begin position="120"/>
        <end position="139"/>
    </location>
</feature>
<dbReference type="InterPro" id="IPR008984">
    <property type="entry name" value="SMAD_FHA_dom_sf"/>
</dbReference>
<dbReference type="InterPro" id="IPR000253">
    <property type="entry name" value="FHA_dom"/>
</dbReference>
<organism evidence="3 4">
    <name type="scientific">Tannerella sp. oral taxon BU063 isolate Cell 2</name>
    <dbReference type="NCBI Taxonomy" id="1411148"/>
    <lineage>
        <taxon>Bacteria</taxon>
        <taxon>Pseudomonadati</taxon>
        <taxon>Bacteroidota</taxon>
        <taxon>Bacteroidia</taxon>
        <taxon>Bacteroidales</taxon>
        <taxon>Tannerellaceae</taxon>
        <taxon>Tannerella</taxon>
    </lineage>
</organism>
<dbReference type="SUPFAM" id="SSF49879">
    <property type="entry name" value="SMAD/FHA domain"/>
    <property type="match status" value="1"/>
</dbReference>
<keyword evidence="1" id="KW-1133">Transmembrane helix</keyword>
<sequence length="225" mass="24826">MSQATIRIGKSTDNDYVIPADAPGVSRHHARLVREVDGRLFIEDADSANGTFVNGDRIVRKRLGASDTVTLGGTYTLDVREALKFDNDYTAEFAALKPIYDGYIRRKIRIQSSNQFKTRLFQTLPFAAVGIVGLIVGSVGRSHRVVFLVSLVLTIVAPLLGVYLGARQSAKIPALLQDLANQFKIDYVCPKCGTFLGEIPWESLAKKKRCPTNGCRAKWVNDNKP</sequence>
<feature type="transmembrane region" description="Helical" evidence="1">
    <location>
        <begin position="145"/>
        <end position="166"/>
    </location>
</feature>
<dbReference type="AlphaFoldDB" id="W2C6F8"/>
<comment type="caution">
    <text evidence="3">The sequence shown here is derived from an EMBL/GenBank/DDBJ whole genome shotgun (WGS) entry which is preliminary data.</text>
</comment>
<keyword evidence="1" id="KW-0812">Transmembrane</keyword>
<keyword evidence="3" id="KW-0067">ATP-binding</keyword>
<evidence type="ECO:0000256" key="1">
    <source>
        <dbReference type="SAM" id="Phobius"/>
    </source>
</evidence>
<keyword evidence="1" id="KW-0472">Membrane</keyword>
<gene>
    <name evidence="3" type="ORF">N425_03330</name>
</gene>
<dbReference type="Pfam" id="PF00498">
    <property type="entry name" value="FHA"/>
    <property type="match status" value="1"/>
</dbReference>
<accession>W2C6F8</accession>
<name>W2C6F8_9BACT</name>
<reference evidence="3 4" key="1">
    <citation type="submission" date="2013-11" db="EMBL/GenBank/DDBJ databases">
        <title>Single cell genomics of uncultured Tannerella BU063 (oral taxon 286).</title>
        <authorList>
            <person name="Beall C.J."/>
            <person name="Campbell A.G."/>
            <person name="Griffen A.L."/>
            <person name="Podar M."/>
            <person name="Leys E.J."/>
        </authorList>
    </citation>
    <scope>NUCLEOTIDE SEQUENCE [LARGE SCALE GENOMIC DNA]</scope>
    <source>
        <strain evidence="3">Cell 2</strain>
    </source>
</reference>